<dbReference type="Gene3D" id="2.40.50.140">
    <property type="entry name" value="Nucleic acid-binding proteins"/>
    <property type="match status" value="1"/>
</dbReference>
<dbReference type="Proteomes" id="UP001365542">
    <property type="component" value="Unassembled WGS sequence"/>
</dbReference>
<dbReference type="FunFam" id="3.40.50.300:FF:000039">
    <property type="entry name" value="26S proteasome regulatory subunit 4"/>
    <property type="match status" value="1"/>
</dbReference>
<dbReference type="PANTHER" id="PTHR23073">
    <property type="entry name" value="26S PROTEASOME REGULATORY SUBUNIT"/>
    <property type="match status" value="1"/>
</dbReference>
<name>A0AAV9XKA6_9PEZI</name>
<dbReference type="InterPro" id="IPR041569">
    <property type="entry name" value="AAA_lid_3"/>
</dbReference>
<keyword evidence="6 10" id="KW-0067">ATP-binding</keyword>
<dbReference type="FunFam" id="1.10.8.60:FF:000007">
    <property type="entry name" value="26S proteasome regulatory subunit 4"/>
    <property type="match status" value="1"/>
</dbReference>
<evidence type="ECO:0000256" key="9">
    <source>
        <dbReference type="ARBA" id="ARBA00068880"/>
    </source>
</evidence>
<dbReference type="AlphaFoldDB" id="A0AAV9XKA6"/>
<dbReference type="CDD" id="cd19502">
    <property type="entry name" value="RecA-like_PAN_like"/>
    <property type="match status" value="1"/>
</dbReference>
<dbReference type="GO" id="GO:0008540">
    <property type="term" value="C:proteasome regulatory particle, base subcomplex"/>
    <property type="evidence" value="ECO:0007669"/>
    <property type="project" value="UniProtKB-ARBA"/>
</dbReference>
<comment type="similarity">
    <text evidence="3 10">Belongs to the AAA ATPase family.</text>
</comment>
<dbReference type="PROSITE" id="PS00674">
    <property type="entry name" value="AAA"/>
    <property type="match status" value="1"/>
</dbReference>
<evidence type="ECO:0000256" key="3">
    <source>
        <dbReference type="ARBA" id="ARBA00006914"/>
    </source>
</evidence>
<evidence type="ECO:0000256" key="6">
    <source>
        <dbReference type="ARBA" id="ARBA00022840"/>
    </source>
</evidence>
<evidence type="ECO:0000256" key="11">
    <source>
        <dbReference type="SAM" id="MobiDB-lite"/>
    </source>
</evidence>
<comment type="caution">
    <text evidence="13">The sequence shown here is derived from an EMBL/GenBank/DDBJ whole genome shotgun (WGS) entry which is preliminary data.</text>
</comment>
<dbReference type="GO" id="GO:0005524">
    <property type="term" value="F:ATP binding"/>
    <property type="evidence" value="ECO:0007669"/>
    <property type="project" value="UniProtKB-KW"/>
</dbReference>
<dbReference type="SMART" id="SM00382">
    <property type="entry name" value="AAA"/>
    <property type="match status" value="1"/>
</dbReference>
<evidence type="ECO:0000256" key="2">
    <source>
        <dbReference type="ARBA" id="ARBA00004496"/>
    </source>
</evidence>
<sequence>MGNQQSGLGGQGPPGDKDGKDGKKDKPKYEPPPPPPRPGRKKRRSQGPDATSKLPTVYPNARCKLKMLRMERIKDHLLLEEEFVQNQEALKPTGTTDDRAAEERMRVDDMRGSPMGVGNLEEMIDDDHAIVSSATGPEYYVSIMSFVDKDLLEPNATVLLHHKSVSIVGVLTEASDPLISVMKLEKAPTESYADIGGLEQQIQEVREAVEIPLLHPELYEEMGIKPPKGVILYGSPGTGKTLLAKAVANQTSATFLRIVGSELIQKYLGDGPRLVRQIFQVAAEHAPSIVFIDEIDAIGTKRYESTSGGEREIQRTMLELLNQLDGFDDRGDVKVIMATNKIDTLDPALIRPGRIDRKILFENPDQNTKRKIFTLHTSKMSLAEDVDLDEFISQKDDLSGADIKAICTEAGLLALRERRMRVQMADFRSARERVLKTKTEGEPEGLYL</sequence>
<organism evidence="13 14">
    <name type="scientific">Orbilia ellipsospora</name>
    <dbReference type="NCBI Taxonomy" id="2528407"/>
    <lineage>
        <taxon>Eukaryota</taxon>
        <taxon>Fungi</taxon>
        <taxon>Dikarya</taxon>
        <taxon>Ascomycota</taxon>
        <taxon>Pezizomycotina</taxon>
        <taxon>Orbiliomycetes</taxon>
        <taxon>Orbiliales</taxon>
        <taxon>Orbiliaceae</taxon>
        <taxon>Orbilia</taxon>
    </lineage>
</organism>
<dbReference type="InterPro" id="IPR050221">
    <property type="entry name" value="26S_Proteasome_ATPase"/>
</dbReference>
<comment type="subcellular location">
    <subcellularLocation>
        <location evidence="2">Cytoplasm</location>
    </subcellularLocation>
    <subcellularLocation>
        <location evidence="1">Nucleus</location>
    </subcellularLocation>
</comment>
<feature type="domain" description="AAA+ ATPase" evidence="12">
    <location>
        <begin position="226"/>
        <end position="365"/>
    </location>
</feature>
<evidence type="ECO:0000313" key="13">
    <source>
        <dbReference type="EMBL" id="KAK6542419.1"/>
    </source>
</evidence>
<dbReference type="InterPro" id="IPR012340">
    <property type="entry name" value="NA-bd_OB-fold"/>
</dbReference>
<dbReference type="InterPro" id="IPR003593">
    <property type="entry name" value="AAA+_ATPase"/>
</dbReference>
<keyword evidence="5 10" id="KW-0547">Nucleotide-binding</keyword>
<evidence type="ECO:0000256" key="8">
    <source>
        <dbReference type="ARBA" id="ARBA00023242"/>
    </source>
</evidence>
<keyword evidence="14" id="KW-1185">Reference proteome</keyword>
<evidence type="ECO:0000256" key="1">
    <source>
        <dbReference type="ARBA" id="ARBA00004123"/>
    </source>
</evidence>
<keyword evidence="4" id="KW-0963">Cytoplasm</keyword>
<gene>
    <name evidence="13" type="primary">RPT2</name>
    <name evidence="13" type="ORF">TWF694_006374</name>
</gene>
<evidence type="ECO:0000313" key="14">
    <source>
        <dbReference type="Proteomes" id="UP001365542"/>
    </source>
</evidence>
<dbReference type="EMBL" id="JAVHJO010000002">
    <property type="protein sequence ID" value="KAK6542419.1"/>
    <property type="molecule type" value="Genomic_DNA"/>
</dbReference>
<dbReference type="Pfam" id="PF17862">
    <property type="entry name" value="AAA_lid_3"/>
    <property type="match status" value="1"/>
</dbReference>
<evidence type="ECO:0000259" key="12">
    <source>
        <dbReference type="SMART" id="SM00382"/>
    </source>
</evidence>
<dbReference type="GO" id="GO:0016887">
    <property type="term" value="F:ATP hydrolysis activity"/>
    <property type="evidence" value="ECO:0007669"/>
    <property type="project" value="InterPro"/>
</dbReference>
<accession>A0AAV9XKA6</accession>
<dbReference type="Pfam" id="PF00004">
    <property type="entry name" value="AAA"/>
    <property type="match status" value="1"/>
</dbReference>
<dbReference type="GO" id="GO:0005634">
    <property type="term" value="C:nucleus"/>
    <property type="evidence" value="ECO:0007669"/>
    <property type="project" value="UniProtKB-SubCell"/>
</dbReference>
<keyword evidence="7 13" id="KW-0647">Proteasome</keyword>
<evidence type="ECO:0000256" key="4">
    <source>
        <dbReference type="ARBA" id="ARBA00022490"/>
    </source>
</evidence>
<dbReference type="Gene3D" id="3.40.50.300">
    <property type="entry name" value="P-loop containing nucleotide triphosphate hydrolases"/>
    <property type="match status" value="1"/>
</dbReference>
<evidence type="ECO:0000256" key="5">
    <source>
        <dbReference type="ARBA" id="ARBA00022741"/>
    </source>
</evidence>
<protein>
    <recommendedName>
        <fullName evidence="9">26S proteasome regulatory subunit 4 homolog</fullName>
    </recommendedName>
</protein>
<evidence type="ECO:0000256" key="10">
    <source>
        <dbReference type="RuleBase" id="RU003651"/>
    </source>
</evidence>
<dbReference type="Pfam" id="PF16450">
    <property type="entry name" value="Prot_ATP_ID_OB_C"/>
    <property type="match status" value="1"/>
</dbReference>
<evidence type="ECO:0000256" key="7">
    <source>
        <dbReference type="ARBA" id="ARBA00022942"/>
    </source>
</evidence>
<dbReference type="GO" id="GO:0005737">
    <property type="term" value="C:cytoplasm"/>
    <property type="evidence" value="ECO:0007669"/>
    <property type="project" value="UniProtKB-SubCell"/>
</dbReference>
<dbReference type="InterPro" id="IPR027417">
    <property type="entry name" value="P-loop_NTPase"/>
</dbReference>
<dbReference type="FunFam" id="2.40.50.140:FF:000030">
    <property type="entry name" value="26S protease regulatory subunit 4"/>
    <property type="match status" value="1"/>
</dbReference>
<keyword evidence="8" id="KW-0539">Nucleus</keyword>
<reference evidence="13 14" key="1">
    <citation type="submission" date="2019-10" db="EMBL/GenBank/DDBJ databases">
        <authorList>
            <person name="Palmer J.M."/>
        </authorList>
    </citation>
    <scope>NUCLEOTIDE SEQUENCE [LARGE SCALE GENOMIC DNA]</scope>
    <source>
        <strain evidence="13 14">TWF694</strain>
    </source>
</reference>
<dbReference type="InterPro" id="IPR003960">
    <property type="entry name" value="ATPase_AAA_CS"/>
</dbReference>
<dbReference type="SUPFAM" id="SSF52540">
    <property type="entry name" value="P-loop containing nucleoside triphosphate hydrolases"/>
    <property type="match status" value="1"/>
</dbReference>
<dbReference type="InterPro" id="IPR003959">
    <property type="entry name" value="ATPase_AAA_core"/>
</dbReference>
<feature type="region of interest" description="Disordered" evidence="11">
    <location>
        <begin position="1"/>
        <end position="58"/>
    </location>
</feature>
<proteinExistence type="inferred from homology"/>
<dbReference type="InterPro" id="IPR032501">
    <property type="entry name" value="Prot_ATP_ID_OB_2nd"/>
</dbReference>
<feature type="compositionally biased region" description="Basic and acidic residues" evidence="11">
    <location>
        <begin position="15"/>
        <end position="29"/>
    </location>
</feature>
<dbReference type="Gene3D" id="1.10.8.60">
    <property type="match status" value="1"/>
</dbReference>